<reference evidence="2" key="1">
    <citation type="submission" date="2012-08" db="EMBL/GenBank/DDBJ databases">
        <title>The Genome Sequence of Wuchereria bancrofti.</title>
        <authorList>
            <person name="Nutman T.B."/>
            <person name="Fink D.L."/>
            <person name="Russ C."/>
            <person name="Young S."/>
            <person name="Zeng Q."/>
            <person name="Koehrsen M."/>
            <person name="Alvarado L."/>
            <person name="Berlin A."/>
            <person name="Chapman S.B."/>
            <person name="Chen Z."/>
            <person name="Freedman E."/>
            <person name="Gellesch M."/>
            <person name="Goldberg J."/>
            <person name="Griggs A."/>
            <person name="Gujja S."/>
            <person name="Heilman E.R."/>
            <person name="Heiman D."/>
            <person name="Hepburn T."/>
            <person name="Howarth C."/>
            <person name="Jen D."/>
            <person name="Larson L."/>
            <person name="Lewis B."/>
            <person name="Mehta T."/>
            <person name="Park D."/>
            <person name="Pearson M."/>
            <person name="Roberts A."/>
            <person name="Saif S."/>
            <person name="Shea T."/>
            <person name="Shenoy N."/>
            <person name="Sisk P."/>
            <person name="Stolte C."/>
            <person name="Sykes S."/>
            <person name="Walk T."/>
            <person name="White J."/>
            <person name="Yandava C."/>
            <person name="Haas B."/>
            <person name="Henn M.R."/>
            <person name="Nusbaum C."/>
            <person name="Birren B."/>
        </authorList>
    </citation>
    <scope>NUCLEOTIDE SEQUENCE [LARGE SCALE GENOMIC DNA]</scope>
    <source>
        <strain evidence="2">NA</strain>
    </source>
</reference>
<protein>
    <submittedName>
        <fullName evidence="1">Uncharacterized protein</fullName>
    </submittedName>
</protein>
<proteinExistence type="predicted"/>
<dbReference type="Proteomes" id="UP000004810">
    <property type="component" value="Unassembled WGS sequence"/>
</dbReference>
<accession>J9E964</accession>
<evidence type="ECO:0000313" key="1">
    <source>
        <dbReference type="EMBL" id="EJW78663.1"/>
    </source>
</evidence>
<name>J9E964_WUCBA</name>
<evidence type="ECO:0000313" key="2">
    <source>
        <dbReference type="Proteomes" id="UP000004810"/>
    </source>
</evidence>
<organism evidence="1 2">
    <name type="scientific">Wuchereria bancrofti</name>
    <dbReference type="NCBI Taxonomy" id="6293"/>
    <lineage>
        <taxon>Eukaryota</taxon>
        <taxon>Metazoa</taxon>
        <taxon>Ecdysozoa</taxon>
        <taxon>Nematoda</taxon>
        <taxon>Chromadorea</taxon>
        <taxon>Rhabditida</taxon>
        <taxon>Spirurina</taxon>
        <taxon>Spiruromorpha</taxon>
        <taxon>Filarioidea</taxon>
        <taxon>Onchocercidae</taxon>
        <taxon>Wuchereria</taxon>
    </lineage>
</organism>
<sequence length="113" mass="13658">MSSIISVHFFELFEFRKEHIYRNFWCNKVITVMISAKFHQKPANIRQEKIRKKSVKHNLIEEIKNFSFVGTTDFVQIKELTKKSRKIPIYGKIPKARFKRSLYFNDFNILMKV</sequence>
<gene>
    <name evidence="1" type="ORF">WUBG_10427</name>
</gene>
<dbReference type="EMBL" id="ADBV01006304">
    <property type="protein sequence ID" value="EJW78663.1"/>
    <property type="molecule type" value="Genomic_DNA"/>
</dbReference>
<dbReference type="AlphaFoldDB" id="J9E964"/>
<comment type="caution">
    <text evidence="1">The sequence shown here is derived from an EMBL/GenBank/DDBJ whole genome shotgun (WGS) entry which is preliminary data.</text>
</comment>